<evidence type="ECO:0000256" key="6">
    <source>
        <dbReference type="ARBA" id="ARBA00023033"/>
    </source>
</evidence>
<accession>A0A557XJD7</accession>
<feature type="compositionally biased region" description="Basic and acidic residues" evidence="7">
    <location>
        <begin position="45"/>
        <end position="57"/>
    </location>
</feature>
<dbReference type="Pfam" id="PF00067">
    <property type="entry name" value="p450"/>
    <property type="match status" value="1"/>
</dbReference>
<dbReference type="EMBL" id="VMQU01000091">
    <property type="protein sequence ID" value="TVS85862.1"/>
    <property type="molecule type" value="Genomic_DNA"/>
</dbReference>
<comment type="caution">
    <text evidence="8">The sequence shown here is derived from an EMBL/GenBank/DDBJ whole genome shotgun (WGS) entry which is preliminary data.</text>
</comment>
<comment type="similarity">
    <text evidence="1">Belongs to the cytochrome P450 family.</text>
</comment>
<dbReference type="PRINTS" id="PR00359">
    <property type="entry name" value="BP450"/>
</dbReference>
<protein>
    <submittedName>
        <fullName evidence="8">Cytochrome P450</fullName>
    </submittedName>
</protein>
<feature type="region of interest" description="Disordered" evidence="7">
    <location>
        <begin position="1"/>
        <end position="73"/>
    </location>
</feature>
<keyword evidence="5" id="KW-0408">Iron</keyword>
<organism evidence="8 9">
    <name type="scientific">Mycobacterium helveticum</name>
    <dbReference type="NCBI Taxonomy" id="2592811"/>
    <lineage>
        <taxon>Bacteria</taxon>
        <taxon>Bacillati</taxon>
        <taxon>Actinomycetota</taxon>
        <taxon>Actinomycetes</taxon>
        <taxon>Mycobacteriales</taxon>
        <taxon>Mycobacteriaceae</taxon>
        <taxon>Mycobacterium</taxon>
    </lineage>
</organism>
<evidence type="ECO:0000256" key="1">
    <source>
        <dbReference type="ARBA" id="ARBA00010617"/>
    </source>
</evidence>
<dbReference type="OrthoDB" id="4694913at2"/>
<dbReference type="GO" id="GO:0020037">
    <property type="term" value="F:heme binding"/>
    <property type="evidence" value="ECO:0007669"/>
    <property type="project" value="InterPro"/>
</dbReference>
<dbReference type="GO" id="GO:0004497">
    <property type="term" value="F:monooxygenase activity"/>
    <property type="evidence" value="ECO:0007669"/>
    <property type="project" value="UniProtKB-KW"/>
</dbReference>
<keyword evidence="9" id="KW-1185">Reference proteome</keyword>
<evidence type="ECO:0000313" key="8">
    <source>
        <dbReference type="EMBL" id="TVS85862.1"/>
    </source>
</evidence>
<gene>
    <name evidence="8" type="ORF">FPZ47_19115</name>
</gene>
<dbReference type="Proteomes" id="UP000320513">
    <property type="component" value="Unassembled WGS sequence"/>
</dbReference>
<dbReference type="InterPro" id="IPR036396">
    <property type="entry name" value="Cyt_P450_sf"/>
</dbReference>
<keyword evidence="3" id="KW-0479">Metal-binding</keyword>
<dbReference type="InterPro" id="IPR001128">
    <property type="entry name" value="Cyt_P450"/>
</dbReference>
<dbReference type="Gene3D" id="1.10.630.10">
    <property type="entry name" value="Cytochrome P450"/>
    <property type="match status" value="1"/>
</dbReference>
<evidence type="ECO:0000313" key="9">
    <source>
        <dbReference type="Proteomes" id="UP000320513"/>
    </source>
</evidence>
<dbReference type="InterPro" id="IPR002397">
    <property type="entry name" value="Cyt_P450_B"/>
</dbReference>
<evidence type="ECO:0000256" key="3">
    <source>
        <dbReference type="ARBA" id="ARBA00022723"/>
    </source>
</evidence>
<evidence type="ECO:0000256" key="4">
    <source>
        <dbReference type="ARBA" id="ARBA00023002"/>
    </source>
</evidence>
<sequence>MAASIAAKSPPRTISAIAPSNSFSPVKGRRPQCPANFPPCGHFDIPPRRPGRPDAQRPRGAPGPAPETGGNTQELASNTQEFCSTIWVRAQSATPRAAVGQVSDVPPPLPPFADADRTVIAADPKDYWRALQSEAVFVGMGGYYLVTRREDVLAALGDYATFTSRRQPLPLPGAGMKTLPTPVPLAYDPPEHSRFRRILQPYFTPRAVDALLPALREQASVLIDALVPRGGCDAIADVAVPFPFGVLTALCGLPPGDRDKLAAWAEDVNWDTPGSPHASGLFAYLVEAITGEARPALASRLLTGADPLTENEAIGFYALLCSAQDAIQAAIGSALLQLARDRRLRRSLRDNPDQIGAFIEELLRLETPFPFIGRFTARQVTLAGVTIPAGSVVVLCLATTNLEAGDGSSVTLTDDGEIRPKRHRSFAAGVHRCLGKALARMELTVIITEFLNAVKDFELEPDFTPAFTFTPGGAVMPSSLPLRWSPPP</sequence>
<dbReference type="PANTHER" id="PTHR46696:SF6">
    <property type="entry name" value="P450, PUTATIVE (EUROFUNG)-RELATED"/>
    <property type="match status" value="1"/>
</dbReference>
<evidence type="ECO:0000256" key="2">
    <source>
        <dbReference type="ARBA" id="ARBA00022617"/>
    </source>
</evidence>
<evidence type="ECO:0000256" key="5">
    <source>
        <dbReference type="ARBA" id="ARBA00023004"/>
    </source>
</evidence>
<dbReference type="AlphaFoldDB" id="A0A557XJD7"/>
<reference evidence="8 9" key="1">
    <citation type="submission" date="2019-07" db="EMBL/GenBank/DDBJ databases">
        <title>New Mycobacterium species.</title>
        <authorList>
            <person name="Tortoli E."/>
            <person name="Ghielmetti G."/>
            <person name="Friedel U."/>
            <person name="Trovato A."/>
        </authorList>
    </citation>
    <scope>NUCLEOTIDE SEQUENCE [LARGE SCALE GENOMIC DNA]</scope>
    <source>
        <strain evidence="8 9">16-83</strain>
    </source>
</reference>
<keyword evidence="4" id="KW-0560">Oxidoreductase</keyword>
<dbReference type="PANTHER" id="PTHR46696">
    <property type="entry name" value="P450, PUTATIVE (EUROFUNG)-RELATED"/>
    <property type="match status" value="1"/>
</dbReference>
<dbReference type="GO" id="GO:0016705">
    <property type="term" value="F:oxidoreductase activity, acting on paired donors, with incorporation or reduction of molecular oxygen"/>
    <property type="evidence" value="ECO:0007669"/>
    <property type="project" value="InterPro"/>
</dbReference>
<evidence type="ECO:0000256" key="7">
    <source>
        <dbReference type="SAM" id="MobiDB-lite"/>
    </source>
</evidence>
<name>A0A557XJD7_9MYCO</name>
<keyword evidence="2" id="KW-0349">Heme</keyword>
<dbReference type="SUPFAM" id="SSF48264">
    <property type="entry name" value="Cytochrome P450"/>
    <property type="match status" value="1"/>
</dbReference>
<proteinExistence type="inferred from homology"/>
<dbReference type="GO" id="GO:0005506">
    <property type="term" value="F:iron ion binding"/>
    <property type="evidence" value="ECO:0007669"/>
    <property type="project" value="InterPro"/>
</dbReference>
<keyword evidence="6" id="KW-0503">Monooxygenase</keyword>